<accession>A0A9K3HN80</accession>
<dbReference type="AlphaFoldDB" id="A0A9K3HN80"/>
<reference evidence="1" key="2">
    <citation type="submission" date="2020-06" db="EMBL/GenBank/DDBJ databases">
        <title>Helianthus annuus Genome sequencing and assembly Release 2.</title>
        <authorList>
            <person name="Gouzy J."/>
            <person name="Langlade N."/>
            <person name="Munos S."/>
        </authorList>
    </citation>
    <scope>NUCLEOTIDE SEQUENCE</scope>
    <source>
        <tissue evidence="1">Leaves</tissue>
    </source>
</reference>
<reference evidence="1" key="1">
    <citation type="journal article" date="2017" name="Nature">
        <title>The sunflower genome provides insights into oil metabolism, flowering and Asterid evolution.</title>
        <authorList>
            <person name="Badouin H."/>
            <person name="Gouzy J."/>
            <person name="Grassa C.J."/>
            <person name="Murat F."/>
            <person name="Staton S.E."/>
            <person name="Cottret L."/>
            <person name="Lelandais-Briere C."/>
            <person name="Owens G.L."/>
            <person name="Carrere S."/>
            <person name="Mayjonade B."/>
            <person name="Legrand L."/>
            <person name="Gill N."/>
            <person name="Kane N.C."/>
            <person name="Bowers J.E."/>
            <person name="Hubner S."/>
            <person name="Bellec A."/>
            <person name="Berard A."/>
            <person name="Berges H."/>
            <person name="Blanchet N."/>
            <person name="Boniface M.C."/>
            <person name="Brunel D."/>
            <person name="Catrice O."/>
            <person name="Chaidir N."/>
            <person name="Claudel C."/>
            <person name="Donnadieu C."/>
            <person name="Faraut T."/>
            <person name="Fievet G."/>
            <person name="Helmstetter N."/>
            <person name="King M."/>
            <person name="Knapp S.J."/>
            <person name="Lai Z."/>
            <person name="Le Paslier M.C."/>
            <person name="Lippi Y."/>
            <person name="Lorenzon L."/>
            <person name="Mandel J.R."/>
            <person name="Marage G."/>
            <person name="Marchand G."/>
            <person name="Marquand E."/>
            <person name="Bret-Mestries E."/>
            <person name="Morien E."/>
            <person name="Nambeesan S."/>
            <person name="Nguyen T."/>
            <person name="Pegot-Espagnet P."/>
            <person name="Pouilly N."/>
            <person name="Raftis F."/>
            <person name="Sallet E."/>
            <person name="Schiex T."/>
            <person name="Thomas J."/>
            <person name="Vandecasteele C."/>
            <person name="Vares D."/>
            <person name="Vear F."/>
            <person name="Vautrin S."/>
            <person name="Crespi M."/>
            <person name="Mangin B."/>
            <person name="Burke J.M."/>
            <person name="Salse J."/>
            <person name="Munos S."/>
            <person name="Vincourt P."/>
            <person name="Rieseberg L.H."/>
            <person name="Langlade N.B."/>
        </authorList>
    </citation>
    <scope>NUCLEOTIDE SEQUENCE</scope>
    <source>
        <tissue evidence="1">Leaves</tissue>
    </source>
</reference>
<gene>
    <name evidence="1" type="ORF">HanXRQr2_Chr11g0483271</name>
</gene>
<proteinExistence type="predicted"/>
<dbReference type="Proteomes" id="UP000215914">
    <property type="component" value="Unassembled WGS sequence"/>
</dbReference>
<protein>
    <submittedName>
        <fullName evidence="1">Uncharacterized protein</fullName>
    </submittedName>
</protein>
<dbReference type="Gramene" id="mRNA:HanXRQr2_Chr11g0483271">
    <property type="protein sequence ID" value="CDS:HanXRQr2_Chr11g0483271.1"/>
    <property type="gene ID" value="HanXRQr2_Chr11g0483271"/>
</dbReference>
<comment type="caution">
    <text evidence="1">The sequence shown here is derived from an EMBL/GenBank/DDBJ whole genome shotgun (WGS) entry which is preliminary data.</text>
</comment>
<organism evidence="1 2">
    <name type="scientific">Helianthus annuus</name>
    <name type="common">Common sunflower</name>
    <dbReference type="NCBI Taxonomy" id="4232"/>
    <lineage>
        <taxon>Eukaryota</taxon>
        <taxon>Viridiplantae</taxon>
        <taxon>Streptophyta</taxon>
        <taxon>Embryophyta</taxon>
        <taxon>Tracheophyta</taxon>
        <taxon>Spermatophyta</taxon>
        <taxon>Magnoliopsida</taxon>
        <taxon>eudicotyledons</taxon>
        <taxon>Gunneridae</taxon>
        <taxon>Pentapetalae</taxon>
        <taxon>asterids</taxon>
        <taxon>campanulids</taxon>
        <taxon>Asterales</taxon>
        <taxon>Asteraceae</taxon>
        <taxon>Asteroideae</taxon>
        <taxon>Heliantheae alliance</taxon>
        <taxon>Heliantheae</taxon>
        <taxon>Helianthus</taxon>
    </lineage>
</organism>
<evidence type="ECO:0000313" key="1">
    <source>
        <dbReference type="EMBL" id="KAF5781409.1"/>
    </source>
</evidence>
<name>A0A9K3HN80_HELAN</name>
<sequence>MDIKTIFPKQRLTCSKQPESSKLKGQEHLVSKSMKSIYGLKQTSKCDEILMRFFSSRIKWIYVYQPQDEWEQLMLTCPYIDDTLLISICYISQIISHTYFDIMNLGNTTYVRDIKIYQDRPIGALVSCHKLYSKVGPYICNKQYCSH</sequence>
<evidence type="ECO:0000313" key="2">
    <source>
        <dbReference type="Proteomes" id="UP000215914"/>
    </source>
</evidence>
<keyword evidence="2" id="KW-1185">Reference proteome</keyword>
<dbReference type="EMBL" id="MNCJ02000326">
    <property type="protein sequence ID" value="KAF5781409.1"/>
    <property type="molecule type" value="Genomic_DNA"/>
</dbReference>